<gene>
    <name evidence="6" type="ORF">J7I43_12620</name>
</gene>
<dbReference type="Pfam" id="PF01555">
    <property type="entry name" value="N6_N4_Mtase"/>
    <property type="match status" value="1"/>
</dbReference>
<comment type="caution">
    <text evidence="6">The sequence shown here is derived from an EMBL/GenBank/DDBJ whole genome shotgun (WGS) entry which is preliminary data.</text>
</comment>
<keyword evidence="7" id="KW-1185">Reference proteome</keyword>
<feature type="region of interest" description="Disordered" evidence="4">
    <location>
        <begin position="621"/>
        <end position="643"/>
    </location>
</feature>
<protein>
    <submittedName>
        <fullName evidence="6">Site-specific DNA-methyltransferase</fullName>
    </submittedName>
</protein>
<dbReference type="EMBL" id="JAGHKP010000002">
    <property type="protein sequence ID" value="MBO9153061.1"/>
    <property type="molecule type" value="Genomic_DNA"/>
</dbReference>
<dbReference type="RefSeq" id="WP_209146035.1">
    <property type="nucleotide sequence ID" value="NZ_JAGHKP010000002.1"/>
</dbReference>
<keyword evidence="3" id="KW-0808">Transferase</keyword>
<comment type="similarity">
    <text evidence="1">Belongs to the N(4)/N(6)-methyltransferase family.</text>
</comment>
<feature type="domain" description="DNA methylase N-4/N-6" evidence="5">
    <location>
        <begin position="64"/>
        <end position="457"/>
    </location>
</feature>
<dbReference type="InterPro" id="IPR001091">
    <property type="entry name" value="RM_Methyltransferase"/>
</dbReference>
<dbReference type="PROSITE" id="PS00092">
    <property type="entry name" value="N6_MTASE"/>
    <property type="match status" value="1"/>
</dbReference>
<dbReference type="Proteomes" id="UP000679126">
    <property type="component" value="Unassembled WGS sequence"/>
</dbReference>
<keyword evidence="2" id="KW-0489">Methyltransferase</keyword>
<evidence type="ECO:0000256" key="3">
    <source>
        <dbReference type="ARBA" id="ARBA00022679"/>
    </source>
</evidence>
<evidence type="ECO:0000313" key="6">
    <source>
        <dbReference type="EMBL" id="MBO9153061.1"/>
    </source>
</evidence>
<dbReference type="Gene3D" id="3.40.50.150">
    <property type="entry name" value="Vaccinia Virus protein VP39"/>
    <property type="match status" value="1"/>
</dbReference>
<proteinExistence type="inferred from homology"/>
<accession>A0ABS3YEF7</accession>
<dbReference type="InterPro" id="IPR002941">
    <property type="entry name" value="DNA_methylase_N4/N6"/>
</dbReference>
<evidence type="ECO:0000259" key="5">
    <source>
        <dbReference type="Pfam" id="PF01555"/>
    </source>
</evidence>
<name>A0ABS3YEF7_9BACT</name>
<dbReference type="SUPFAM" id="SSF53335">
    <property type="entry name" value="S-adenosyl-L-methionine-dependent methyltransferases"/>
    <property type="match status" value="1"/>
</dbReference>
<evidence type="ECO:0000313" key="7">
    <source>
        <dbReference type="Proteomes" id="UP000679126"/>
    </source>
</evidence>
<dbReference type="InterPro" id="IPR029063">
    <property type="entry name" value="SAM-dependent_MTases_sf"/>
</dbReference>
<dbReference type="PRINTS" id="PR00508">
    <property type="entry name" value="S21N4MTFRASE"/>
</dbReference>
<evidence type="ECO:0000256" key="1">
    <source>
        <dbReference type="ARBA" id="ARBA00006594"/>
    </source>
</evidence>
<evidence type="ECO:0000256" key="2">
    <source>
        <dbReference type="ARBA" id="ARBA00022603"/>
    </source>
</evidence>
<sequence>MAKKRLQKLELTWIGKGEELKLEPRILVESPEYSYGDPDTGNMLIQGDNLLALKALEQEYAGKVKCIYIDPPFNTGAAFENYDDGIEHSIWLDLMYRRLRVLYSLLHNEGSIFVHLDDNEADYCKVILDAIFGRNNFISRITVDARSPSAFSTVNPGVFKSSEYMLWYAKNKSAWESRSMRIASTRDMAYNRFIVNRDEDESKWIFIPLKQAFLECVNKDKLGEIESFLASIYSKCQGLTKKQIELWIKENITFHLGFNLKLVSNYLHNKLAMENYSIFKQAVYMYILEKCSYNYTEVDFDDFVFKNSHSVFRETEISDDGAGQEIVRLKYTSLEAPSKIFKLIRGNELAPVYISNGKQISFYSKNVEEIDGKLSSTKLLTNIWTDISWEGIAKEGGVKFKKGKKPERLLKRCLELATNEGDLVLDSFLGSGTTAAVAHKMRRKYIGIELGEQAVTHSFSRLKSVVDNDQTGISKAVNWKGGGGFKFYTLAPSLLKLDKFDNWIISEEYNADMLAAAMAKQEGFVYRPSETQYWKQGQSSEQDFIFTTTQFFTLEALDRIHETMQTGESLLICCKAFQQECISKYSNITIKKIPQLLLNRCEFGKDDYSLNIVNLPTEKKNSISTNDKSSKQIKPKTLFEEDE</sequence>
<dbReference type="InterPro" id="IPR002052">
    <property type="entry name" value="DNA_methylase_N6_adenine_CS"/>
</dbReference>
<organism evidence="6 7">
    <name type="scientific">Chitinophaga chungangae</name>
    <dbReference type="NCBI Taxonomy" id="2821488"/>
    <lineage>
        <taxon>Bacteria</taxon>
        <taxon>Pseudomonadati</taxon>
        <taxon>Bacteroidota</taxon>
        <taxon>Chitinophagia</taxon>
        <taxon>Chitinophagales</taxon>
        <taxon>Chitinophagaceae</taxon>
        <taxon>Chitinophaga</taxon>
    </lineage>
</organism>
<reference evidence="7" key="1">
    <citation type="submission" date="2021-03" db="EMBL/GenBank/DDBJ databases">
        <title>Assistant Professor.</title>
        <authorList>
            <person name="Huq M.A."/>
        </authorList>
    </citation>
    <scope>NUCLEOTIDE SEQUENCE [LARGE SCALE GENOMIC DNA]</scope>
    <source>
        <strain evidence="7">MAH-28</strain>
    </source>
</reference>
<evidence type="ECO:0000256" key="4">
    <source>
        <dbReference type="SAM" id="MobiDB-lite"/>
    </source>
</evidence>